<comment type="caution">
    <text evidence="3">The sequence shown here is derived from an EMBL/GenBank/DDBJ whole genome shotgun (WGS) entry which is preliminary data.</text>
</comment>
<dbReference type="GO" id="GO:0006354">
    <property type="term" value="P:DNA-templated transcription elongation"/>
    <property type="evidence" value="ECO:0007669"/>
    <property type="project" value="InterPro"/>
</dbReference>
<accession>A0A9D6Z4E4</accession>
<dbReference type="InterPro" id="IPR006645">
    <property type="entry name" value="NGN-like_dom"/>
</dbReference>
<reference evidence="3" key="1">
    <citation type="submission" date="2020-07" db="EMBL/GenBank/DDBJ databases">
        <title>Huge and variable diversity of episymbiotic CPR bacteria and DPANN archaea in groundwater ecosystems.</title>
        <authorList>
            <person name="He C.Y."/>
            <person name="Keren R."/>
            <person name="Whittaker M."/>
            <person name="Farag I.F."/>
            <person name="Doudna J."/>
            <person name="Cate J.H.D."/>
            <person name="Banfield J.F."/>
        </authorList>
    </citation>
    <scope>NUCLEOTIDE SEQUENCE</scope>
    <source>
        <strain evidence="3">NC_groundwater_1664_Pr3_B-0.1um_52_9</strain>
    </source>
</reference>
<gene>
    <name evidence="3" type="ORF">HY912_15260</name>
</gene>
<evidence type="ECO:0000313" key="4">
    <source>
        <dbReference type="Proteomes" id="UP000807825"/>
    </source>
</evidence>
<dbReference type="Gene3D" id="3.30.70.940">
    <property type="entry name" value="NusG, N-terminal domain"/>
    <property type="match status" value="1"/>
</dbReference>
<dbReference type="Pfam" id="PF02357">
    <property type="entry name" value="NusG"/>
    <property type="match status" value="1"/>
</dbReference>
<organism evidence="3 4">
    <name type="scientific">Desulfomonile tiedjei</name>
    <dbReference type="NCBI Taxonomy" id="2358"/>
    <lineage>
        <taxon>Bacteria</taxon>
        <taxon>Pseudomonadati</taxon>
        <taxon>Thermodesulfobacteriota</taxon>
        <taxon>Desulfomonilia</taxon>
        <taxon>Desulfomonilales</taxon>
        <taxon>Desulfomonilaceae</taxon>
        <taxon>Desulfomonile</taxon>
    </lineage>
</organism>
<dbReference type="AlphaFoldDB" id="A0A9D6Z4E4"/>
<dbReference type="EMBL" id="JACRDE010000395">
    <property type="protein sequence ID" value="MBI5250845.1"/>
    <property type="molecule type" value="Genomic_DNA"/>
</dbReference>
<dbReference type="SUPFAM" id="SSF50104">
    <property type="entry name" value="Translation proteins SH3-like domain"/>
    <property type="match status" value="1"/>
</dbReference>
<dbReference type="SUPFAM" id="SSF82679">
    <property type="entry name" value="N-utilization substance G protein NusG, N-terminal domain"/>
    <property type="match status" value="1"/>
</dbReference>
<protein>
    <recommendedName>
        <fullName evidence="2">NusG-like N-terminal domain-containing protein</fullName>
    </recommendedName>
</protein>
<proteinExistence type="predicted"/>
<dbReference type="InterPro" id="IPR036735">
    <property type="entry name" value="NGN_dom_sf"/>
</dbReference>
<evidence type="ECO:0000256" key="1">
    <source>
        <dbReference type="ARBA" id="ARBA00023163"/>
    </source>
</evidence>
<dbReference type="InterPro" id="IPR008991">
    <property type="entry name" value="Translation_prot_SH3-like_sf"/>
</dbReference>
<dbReference type="Proteomes" id="UP000807825">
    <property type="component" value="Unassembled WGS sequence"/>
</dbReference>
<keyword evidence="1" id="KW-0804">Transcription</keyword>
<evidence type="ECO:0000259" key="2">
    <source>
        <dbReference type="Pfam" id="PF02357"/>
    </source>
</evidence>
<feature type="domain" description="NusG-like N-terminal" evidence="2">
    <location>
        <begin position="22"/>
        <end position="103"/>
    </location>
</feature>
<sequence length="182" mass="20986">MSKDIIHSRYPEDRPLDEDLGAWWVMHIKPNCERMVAAYMLNRNISYYLPLYKHKKRIGGLRRIREVEIPLFSGYICFALDRDKHNLLYDTKKFVRIIKVEDQLRFVQELGAVAMAIDSGEDLMVRSGLVPGRKVLILSGPLEGTSGVIVRSRLERQLALSVQMFNQSVLVTLDPSTRLELI</sequence>
<name>A0A9D6Z4E4_9BACT</name>
<evidence type="ECO:0000313" key="3">
    <source>
        <dbReference type="EMBL" id="MBI5250845.1"/>
    </source>
</evidence>